<accession>A0AAE0FW13</accession>
<dbReference type="GO" id="GO:0040029">
    <property type="term" value="P:epigenetic regulation of gene expression"/>
    <property type="evidence" value="ECO:0007669"/>
    <property type="project" value="TreeGrafter"/>
</dbReference>
<dbReference type="PRINTS" id="PR01270">
    <property type="entry name" value="HDASUPER"/>
</dbReference>
<sequence>MVVSCVLACTTAQDLERVISKSPDGTLCVREADRWEFANKSNETITASIKAFLVKARNDLKYYVVHTSLTPAMQKGIDEQVAQLESWLKVSEPFSVEITDLSGETSVKGDISEVENALSRLSVSDKGARKSTPAASPSRDTVSKTACLGWCPDGSGYGTHVVRGQPGQKLPERESLTSSATATLTGSPARPLLGRGTALVYDDNMRLHQHPGNNHPECPDRILFIFRELQRKKLLGNCVQLPSQQARMEDLVRVHQQEHLDKVLGFKEYDRQELQYMAHQYNSVYLNEHSTDSALTAAGGVAAIVTEVAQGRAENGVAVVRPPGHHAEASHCMGFCLINNVAVAASLARAELGMERVLIIDWDVHHGNGTQEMFADDPNVLFMSIHRYDNGHFYPGGKEADCSFVGTGKGKGYTVNVAWNETEDGQAYEICDEDYVYAFEQLVMPIATRFDPQLVLVSAGFDAVAGDPLGGCNVTAQGFAYMTHQLMSLAGGRIVLCLEGGYNLTATAEAMGACVEVLQGCKPASWPDYGPPKKIVEDAVAKTRLEHGERWLCDPL</sequence>
<dbReference type="Gene3D" id="2.60.120.1040">
    <property type="entry name" value="ZPR1, A/B domain"/>
    <property type="match status" value="1"/>
</dbReference>
<feature type="region of interest" description="Disordered" evidence="1">
    <location>
        <begin position="122"/>
        <end position="141"/>
    </location>
</feature>
<protein>
    <recommendedName>
        <fullName evidence="2">Histone deacetylase domain-containing protein</fullName>
    </recommendedName>
</protein>
<dbReference type="GO" id="GO:0005737">
    <property type="term" value="C:cytoplasm"/>
    <property type="evidence" value="ECO:0007669"/>
    <property type="project" value="TreeGrafter"/>
</dbReference>
<reference evidence="3 4" key="1">
    <citation type="journal article" date="2015" name="Genome Biol. Evol.">
        <title>Comparative Genomics of a Bacterivorous Green Alga Reveals Evolutionary Causalities and Consequences of Phago-Mixotrophic Mode of Nutrition.</title>
        <authorList>
            <person name="Burns J.A."/>
            <person name="Paasch A."/>
            <person name="Narechania A."/>
            <person name="Kim E."/>
        </authorList>
    </citation>
    <scope>NUCLEOTIDE SEQUENCE [LARGE SCALE GENOMIC DNA]</scope>
    <source>
        <strain evidence="3 4">PLY_AMNH</strain>
    </source>
</reference>
<dbReference type="Gene3D" id="3.40.800.20">
    <property type="entry name" value="Histone deacetylase domain"/>
    <property type="match status" value="1"/>
</dbReference>
<proteinExistence type="predicted"/>
<comment type="caution">
    <text evidence="3">The sequence shown here is derived from an EMBL/GenBank/DDBJ whole genome shotgun (WGS) entry which is preliminary data.</text>
</comment>
<feature type="region of interest" description="Disordered" evidence="1">
    <location>
        <begin position="162"/>
        <end position="193"/>
    </location>
</feature>
<dbReference type="Pfam" id="PF00850">
    <property type="entry name" value="Hist_deacetyl"/>
    <property type="match status" value="1"/>
</dbReference>
<dbReference type="InterPro" id="IPR000286">
    <property type="entry name" value="HDACs"/>
</dbReference>
<evidence type="ECO:0000313" key="4">
    <source>
        <dbReference type="Proteomes" id="UP001190700"/>
    </source>
</evidence>
<dbReference type="GO" id="GO:0000118">
    <property type="term" value="C:histone deacetylase complex"/>
    <property type="evidence" value="ECO:0007669"/>
    <property type="project" value="TreeGrafter"/>
</dbReference>
<dbReference type="AlphaFoldDB" id="A0AAE0FW13"/>
<organism evidence="3 4">
    <name type="scientific">Cymbomonas tetramitiformis</name>
    <dbReference type="NCBI Taxonomy" id="36881"/>
    <lineage>
        <taxon>Eukaryota</taxon>
        <taxon>Viridiplantae</taxon>
        <taxon>Chlorophyta</taxon>
        <taxon>Pyramimonadophyceae</taxon>
        <taxon>Pyramimonadales</taxon>
        <taxon>Pyramimonadaceae</taxon>
        <taxon>Cymbomonas</taxon>
    </lineage>
</organism>
<name>A0AAE0FW13_9CHLO</name>
<dbReference type="Proteomes" id="UP001190700">
    <property type="component" value="Unassembled WGS sequence"/>
</dbReference>
<evidence type="ECO:0000313" key="3">
    <source>
        <dbReference type="EMBL" id="KAK3267101.1"/>
    </source>
</evidence>
<evidence type="ECO:0000259" key="2">
    <source>
        <dbReference type="Pfam" id="PF00850"/>
    </source>
</evidence>
<dbReference type="InterPro" id="IPR023696">
    <property type="entry name" value="Ureohydrolase_dom_sf"/>
</dbReference>
<keyword evidence="4" id="KW-1185">Reference proteome</keyword>
<dbReference type="PANTHER" id="PTHR10625:SF25">
    <property type="entry name" value="HISTONE DEACETYLASE 18-RELATED"/>
    <property type="match status" value="1"/>
</dbReference>
<dbReference type="SUPFAM" id="SSF52768">
    <property type="entry name" value="Arginase/deacetylase"/>
    <property type="match status" value="1"/>
</dbReference>
<evidence type="ECO:0000256" key="1">
    <source>
        <dbReference type="SAM" id="MobiDB-lite"/>
    </source>
</evidence>
<gene>
    <name evidence="3" type="ORF">CYMTET_24324</name>
</gene>
<dbReference type="InterPro" id="IPR023801">
    <property type="entry name" value="His_deacetylse_dom"/>
</dbReference>
<feature type="compositionally biased region" description="Low complexity" evidence="1">
    <location>
        <begin position="176"/>
        <end position="187"/>
    </location>
</feature>
<dbReference type="PANTHER" id="PTHR10625">
    <property type="entry name" value="HISTONE DEACETYLASE HDAC1-RELATED"/>
    <property type="match status" value="1"/>
</dbReference>
<dbReference type="InterPro" id="IPR037138">
    <property type="entry name" value="His_deacetylse_dom_sf"/>
</dbReference>
<dbReference type="GO" id="GO:0004407">
    <property type="term" value="F:histone deacetylase activity"/>
    <property type="evidence" value="ECO:0007669"/>
    <property type="project" value="TreeGrafter"/>
</dbReference>
<dbReference type="EMBL" id="LGRX02012621">
    <property type="protein sequence ID" value="KAK3267101.1"/>
    <property type="molecule type" value="Genomic_DNA"/>
</dbReference>
<dbReference type="InterPro" id="IPR042451">
    <property type="entry name" value="ZPR1_A/B_dom"/>
</dbReference>
<feature type="domain" description="Histone deacetylase" evidence="2">
    <location>
        <begin position="215"/>
        <end position="518"/>
    </location>
</feature>